<feature type="region of interest" description="Disordered" evidence="1">
    <location>
        <begin position="74"/>
        <end position="98"/>
    </location>
</feature>
<gene>
    <name evidence="2" type="ORF">N0V93_009827</name>
</gene>
<comment type="caution">
    <text evidence="2">The sequence shown here is derived from an EMBL/GenBank/DDBJ whole genome shotgun (WGS) entry which is preliminary data.</text>
</comment>
<name>A0A9W8YII9_9PEZI</name>
<dbReference type="Proteomes" id="UP001140453">
    <property type="component" value="Unassembled WGS sequence"/>
</dbReference>
<organism evidence="2 3">
    <name type="scientific">Gnomoniopsis smithogilvyi</name>
    <dbReference type="NCBI Taxonomy" id="1191159"/>
    <lineage>
        <taxon>Eukaryota</taxon>
        <taxon>Fungi</taxon>
        <taxon>Dikarya</taxon>
        <taxon>Ascomycota</taxon>
        <taxon>Pezizomycotina</taxon>
        <taxon>Sordariomycetes</taxon>
        <taxon>Sordariomycetidae</taxon>
        <taxon>Diaporthales</taxon>
        <taxon>Gnomoniaceae</taxon>
        <taxon>Gnomoniopsis</taxon>
    </lineage>
</organism>
<evidence type="ECO:0000313" key="2">
    <source>
        <dbReference type="EMBL" id="KAJ4385399.1"/>
    </source>
</evidence>
<evidence type="ECO:0000313" key="3">
    <source>
        <dbReference type="Proteomes" id="UP001140453"/>
    </source>
</evidence>
<protein>
    <submittedName>
        <fullName evidence="2">Uncharacterized protein</fullName>
    </submittedName>
</protein>
<feature type="compositionally biased region" description="Polar residues" evidence="1">
    <location>
        <begin position="74"/>
        <end position="89"/>
    </location>
</feature>
<proteinExistence type="predicted"/>
<dbReference type="AlphaFoldDB" id="A0A9W8YII9"/>
<keyword evidence="3" id="KW-1185">Reference proteome</keyword>
<dbReference type="EMBL" id="JAPEVB010000007">
    <property type="protein sequence ID" value="KAJ4385399.1"/>
    <property type="molecule type" value="Genomic_DNA"/>
</dbReference>
<dbReference type="OrthoDB" id="5424391at2759"/>
<accession>A0A9W8YII9</accession>
<sequence length="442" mass="48501">MHTSGVRLGGQGTNMLSTKALLNPFHSIFSKVHHPPPLDNRESQRLLKALTTSFRKNLDKEHGYLSQDPATAASYNLKTPSDTPSTTAPHESHRRPTDRHVRAILSNPLFSYAPSKTVSSSPSTERDPMDVFDQAVAKGLMNPKRAAGVLIAKRQAIAQSSSISVPEGMANSGTAHRVVSWLRSSGLERNLSFVKHQPLLKNLIPFMVEEGLDEVVWAWLEQWMATEVHAVTMAGYARRASPLLTALVRAKISPGSSLDAGYATLIRADDMFSNHQAFSSTALAPWRTLSVMSTVFAWQRSPPSEVLFDSFAAMSERLREFSSTMIDRAHLDLYHPTHPDAAAALNFLKSPMLDRLGARLDRADEIPSGKTFPTFFRDPKSIAKSVVLMATDTAQHLTRIGDEAQAEWVGDLLLAKLGKFLRTELVSAAPDLHLLQPAPATG</sequence>
<reference evidence="2" key="1">
    <citation type="submission" date="2022-10" db="EMBL/GenBank/DDBJ databases">
        <title>Tapping the CABI collections for fungal endophytes: first genome assemblies for Collariella, Neodidymelliopsis, Ascochyta clinopodiicola, Didymella pomorum, Didymosphaeria variabile, Neocosmospora piperis and Neocucurbitaria cava.</title>
        <authorList>
            <person name="Hill R."/>
        </authorList>
    </citation>
    <scope>NUCLEOTIDE SEQUENCE</scope>
    <source>
        <strain evidence="2">IMI 355082</strain>
    </source>
</reference>
<evidence type="ECO:0000256" key="1">
    <source>
        <dbReference type="SAM" id="MobiDB-lite"/>
    </source>
</evidence>